<comment type="similarity">
    <text evidence="1">Belongs to the FLZ family.</text>
</comment>
<evidence type="ECO:0000256" key="1">
    <source>
        <dbReference type="ARBA" id="ARBA00009374"/>
    </source>
</evidence>
<dbReference type="AlphaFoldDB" id="A0AAV1D1R7"/>
<protein>
    <submittedName>
        <fullName evidence="7">OLC1v1037935C1</fullName>
    </submittedName>
</protein>
<dbReference type="PANTHER" id="PTHR47208">
    <property type="entry name" value="OS02G0174800 PROTEIN"/>
    <property type="match status" value="1"/>
</dbReference>
<name>A0AAV1D1R7_OLDCO</name>
<dbReference type="Pfam" id="PF04570">
    <property type="entry name" value="zf-FLZ"/>
    <property type="match status" value="1"/>
</dbReference>
<sequence length="261" mass="28695">MLGKRTTPVIGKLTNSFISGNRAGGLMDVATTSPRSPLEIKMQSPRGLKNYDLGGVGLGIVAALEKSAHHDLNSGRLGSRNLNRSNPIPVNSARTVSTDPKGRRKGGVEEEVEMMMDSLEDYTFVTCHGPGNKSFTRVYYDGGCQEHAGKKMADFERKSSISKRPSMFTVSSPARIGDFPSIPDSDFLKTCHLCHKKLQGKDIYMYRGEKAFCSSECRDSQILMDEHKEKCRSEASRSIEVSHSSYKNGHGRILSPGIFAI</sequence>
<evidence type="ECO:0000256" key="2">
    <source>
        <dbReference type="ARBA" id="ARBA00022723"/>
    </source>
</evidence>
<evidence type="ECO:0000313" key="7">
    <source>
        <dbReference type="EMBL" id="CAI9100768.1"/>
    </source>
</evidence>
<keyword evidence="8" id="KW-1185">Reference proteome</keyword>
<gene>
    <name evidence="7" type="ORF">OLC1_LOCUS10517</name>
</gene>
<feature type="zinc finger region" description="FLZ-type" evidence="4">
    <location>
        <begin position="186"/>
        <end position="229"/>
    </location>
</feature>
<feature type="domain" description="FLZ-type" evidence="6">
    <location>
        <begin position="186"/>
        <end position="229"/>
    </location>
</feature>
<dbReference type="PROSITE" id="PS51795">
    <property type="entry name" value="ZF_FLZ"/>
    <property type="match status" value="1"/>
</dbReference>
<feature type="region of interest" description="Disordered" evidence="5">
    <location>
        <begin position="73"/>
        <end position="107"/>
    </location>
</feature>
<keyword evidence="3" id="KW-0863">Zinc-finger</keyword>
<proteinExistence type="inferred from homology"/>
<evidence type="ECO:0000259" key="6">
    <source>
        <dbReference type="PROSITE" id="PS51795"/>
    </source>
</evidence>
<evidence type="ECO:0000313" key="8">
    <source>
        <dbReference type="Proteomes" id="UP001161247"/>
    </source>
</evidence>
<evidence type="ECO:0000256" key="3">
    <source>
        <dbReference type="ARBA" id="ARBA00022771"/>
    </source>
</evidence>
<feature type="compositionally biased region" description="Polar residues" evidence="5">
    <location>
        <begin position="80"/>
        <end position="98"/>
    </location>
</feature>
<dbReference type="GO" id="GO:0008270">
    <property type="term" value="F:zinc ion binding"/>
    <property type="evidence" value="ECO:0007669"/>
    <property type="project" value="UniProtKB-KW"/>
</dbReference>
<evidence type="ECO:0000256" key="5">
    <source>
        <dbReference type="SAM" id="MobiDB-lite"/>
    </source>
</evidence>
<organism evidence="7 8">
    <name type="scientific">Oldenlandia corymbosa var. corymbosa</name>
    <dbReference type="NCBI Taxonomy" id="529605"/>
    <lineage>
        <taxon>Eukaryota</taxon>
        <taxon>Viridiplantae</taxon>
        <taxon>Streptophyta</taxon>
        <taxon>Embryophyta</taxon>
        <taxon>Tracheophyta</taxon>
        <taxon>Spermatophyta</taxon>
        <taxon>Magnoliopsida</taxon>
        <taxon>eudicotyledons</taxon>
        <taxon>Gunneridae</taxon>
        <taxon>Pentapetalae</taxon>
        <taxon>asterids</taxon>
        <taxon>lamiids</taxon>
        <taxon>Gentianales</taxon>
        <taxon>Rubiaceae</taxon>
        <taxon>Rubioideae</taxon>
        <taxon>Spermacoceae</taxon>
        <taxon>Hedyotis-Oldenlandia complex</taxon>
        <taxon>Oldenlandia</taxon>
    </lineage>
</organism>
<dbReference type="InterPro" id="IPR007650">
    <property type="entry name" value="Zf-FLZ_dom"/>
</dbReference>
<dbReference type="InterPro" id="IPR044604">
    <property type="entry name" value="FLZ12/13/14"/>
</dbReference>
<dbReference type="PANTHER" id="PTHR47208:SF5">
    <property type="entry name" value="FCS-LIKE ZINC FINGER 12-RELATED"/>
    <property type="match status" value="1"/>
</dbReference>
<evidence type="ECO:0000256" key="4">
    <source>
        <dbReference type="PROSITE-ProRule" id="PRU01131"/>
    </source>
</evidence>
<keyword evidence="2" id="KW-0479">Metal-binding</keyword>
<dbReference type="EMBL" id="OX459120">
    <property type="protein sequence ID" value="CAI9100768.1"/>
    <property type="molecule type" value="Genomic_DNA"/>
</dbReference>
<keyword evidence="3" id="KW-0862">Zinc</keyword>
<dbReference type="Proteomes" id="UP001161247">
    <property type="component" value="Chromosome 3"/>
</dbReference>
<reference evidence="7" key="1">
    <citation type="submission" date="2023-03" db="EMBL/GenBank/DDBJ databases">
        <authorList>
            <person name="Julca I."/>
        </authorList>
    </citation>
    <scope>NUCLEOTIDE SEQUENCE</scope>
</reference>
<accession>A0AAV1D1R7</accession>